<reference evidence="1" key="3">
    <citation type="submission" date="2021-01" db="EMBL/GenBank/DDBJ databases">
        <authorList>
            <consortium name="Genoscope - CEA"/>
            <person name="William W."/>
        </authorList>
    </citation>
    <scope>NUCLEOTIDE SEQUENCE</scope>
</reference>
<dbReference type="Proteomes" id="UP000028999">
    <property type="component" value="Unassembled WGS sequence"/>
</dbReference>
<reference evidence="2" key="2">
    <citation type="submission" date="2014-06" db="EMBL/GenBank/DDBJ databases">
        <authorList>
            <person name="Genoscope - CEA"/>
        </authorList>
    </citation>
    <scope>NUCLEOTIDE SEQUENCE</scope>
</reference>
<dbReference type="Proteomes" id="UP001295469">
    <property type="component" value="Chromosome C06"/>
</dbReference>
<evidence type="ECO:0000313" key="3">
    <source>
        <dbReference type="Proteomes" id="UP000028999"/>
    </source>
</evidence>
<dbReference type="EMBL" id="HG994370">
    <property type="protein sequence ID" value="CAF2053978.1"/>
    <property type="molecule type" value="Genomic_DNA"/>
</dbReference>
<dbReference type="OMA" id="SFTYEPP"/>
<evidence type="ECO:0000313" key="1">
    <source>
        <dbReference type="EMBL" id="CAF2053978.1"/>
    </source>
</evidence>
<protein>
    <submittedName>
        <fullName evidence="1">(rape) hypothetical protein</fullName>
    </submittedName>
    <submittedName>
        <fullName evidence="2">BnaC06g00220D protein</fullName>
    </submittedName>
</protein>
<gene>
    <name evidence="2" type="primary">BnaC06g00220D</name>
    <name evidence="1" type="ORF">DARMORV10_C06P01740.1</name>
    <name evidence="2" type="ORF">GSBRNA2T00095110001</name>
</gene>
<dbReference type="EMBL" id="LK032070">
    <property type="protein sequence ID" value="CDY17089.1"/>
    <property type="molecule type" value="Genomic_DNA"/>
</dbReference>
<proteinExistence type="predicted"/>
<name>A0A078FVI7_BRANA</name>
<sequence length="55" mass="6233">MRSESVNHSFTYEPPLPVGRLVVKVHLVFSHVFFRVAKTQQGRGEFLHVGVLPMA</sequence>
<reference evidence="2 3" key="1">
    <citation type="journal article" date="2014" name="Science">
        <title>Plant genetics. Early allopolyploid evolution in the post-Neolithic Brassica napus oilseed genome.</title>
        <authorList>
            <person name="Chalhoub B."/>
            <person name="Denoeud F."/>
            <person name="Liu S."/>
            <person name="Parkin I.A."/>
            <person name="Tang H."/>
            <person name="Wang X."/>
            <person name="Chiquet J."/>
            <person name="Belcram H."/>
            <person name="Tong C."/>
            <person name="Samans B."/>
            <person name="Correa M."/>
            <person name="Da Silva C."/>
            <person name="Just J."/>
            <person name="Falentin C."/>
            <person name="Koh C.S."/>
            <person name="Le Clainche I."/>
            <person name="Bernard M."/>
            <person name="Bento P."/>
            <person name="Noel B."/>
            <person name="Labadie K."/>
            <person name="Alberti A."/>
            <person name="Charles M."/>
            <person name="Arnaud D."/>
            <person name="Guo H."/>
            <person name="Daviaud C."/>
            <person name="Alamery S."/>
            <person name="Jabbari K."/>
            <person name="Zhao M."/>
            <person name="Edger P.P."/>
            <person name="Chelaifa H."/>
            <person name="Tack D."/>
            <person name="Lassalle G."/>
            <person name="Mestiri I."/>
            <person name="Schnel N."/>
            <person name="Le Paslier M.C."/>
            <person name="Fan G."/>
            <person name="Renault V."/>
            <person name="Bayer P.E."/>
            <person name="Golicz A.A."/>
            <person name="Manoli S."/>
            <person name="Lee T.H."/>
            <person name="Thi V.H."/>
            <person name="Chalabi S."/>
            <person name="Hu Q."/>
            <person name="Fan C."/>
            <person name="Tollenaere R."/>
            <person name="Lu Y."/>
            <person name="Battail C."/>
            <person name="Shen J."/>
            <person name="Sidebottom C.H."/>
            <person name="Wang X."/>
            <person name="Canaguier A."/>
            <person name="Chauveau A."/>
            <person name="Berard A."/>
            <person name="Deniot G."/>
            <person name="Guan M."/>
            <person name="Liu Z."/>
            <person name="Sun F."/>
            <person name="Lim Y.P."/>
            <person name="Lyons E."/>
            <person name="Town C.D."/>
            <person name="Bancroft I."/>
            <person name="Wang X."/>
            <person name="Meng J."/>
            <person name="Ma J."/>
            <person name="Pires J.C."/>
            <person name="King G.J."/>
            <person name="Brunel D."/>
            <person name="Delourme R."/>
            <person name="Renard M."/>
            <person name="Aury J.M."/>
            <person name="Adams K.L."/>
            <person name="Batley J."/>
            <person name="Snowdon R.J."/>
            <person name="Tost J."/>
            <person name="Edwards D."/>
            <person name="Zhou Y."/>
            <person name="Hua W."/>
            <person name="Sharpe A.G."/>
            <person name="Paterson A.H."/>
            <person name="Guan C."/>
            <person name="Wincker P."/>
        </authorList>
    </citation>
    <scope>NUCLEOTIDE SEQUENCE [LARGE SCALE GENOMIC DNA]</scope>
    <source>
        <strain evidence="3">cv. Darmor-bzh</strain>
    </source>
</reference>
<keyword evidence="3" id="KW-1185">Reference proteome</keyword>
<dbReference type="Gramene" id="CDY17089">
    <property type="protein sequence ID" value="CDY17089"/>
    <property type="gene ID" value="GSBRNA2T00095110001"/>
</dbReference>
<organism evidence="2 3">
    <name type="scientific">Brassica napus</name>
    <name type="common">Rape</name>
    <dbReference type="NCBI Taxonomy" id="3708"/>
    <lineage>
        <taxon>Eukaryota</taxon>
        <taxon>Viridiplantae</taxon>
        <taxon>Streptophyta</taxon>
        <taxon>Embryophyta</taxon>
        <taxon>Tracheophyta</taxon>
        <taxon>Spermatophyta</taxon>
        <taxon>Magnoliopsida</taxon>
        <taxon>eudicotyledons</taxon>
        <taxon>Gunneridae</taxon>
        <taxon>Pentapetalae</taxon>
        <taxon>rosids</taxon>
        <taxon>malvids</taxon>
        <taxon>Brassicales</taxon>
        <taxon>Brassicaceae</taxon>
        <taxon>Brassiceae</taxon>
        <taxon>Brassica</taxon>
    </lineage>
</organism>
<dbReference type="STRING" id="3708.A0A078FVI7"/>
<evidence type="ECO:0000313" key="2">
    <source>
        <dbReference type="EMBL" id="CDY17089.1"/>
    </source>
</evidence>
<dbReference type="AlphaFoldDB" id="A0A078FVI7"/>
<dbReference type="PaxDb" id="3708-A0A078FVI7"/>
<accession>A0A078FVI7</accession>